<gene>
    <name evidence="1" type="ORF">A2Y62_06725</name>
</gene>
<reference evidence="1 2" key="1">
    <citation type="journal article" date="2016" name="Nat. Commun.">
        <title>Thousands of microbial genomes shed light on interconnected biogeochemical processes in an aquifer system.</title>
        <authorList>
            <person name="Anantharaman K."/>
            <person name="Brown C.T."/>
            <person name="Hug L.A."/>
            <person name="Sharon I."/>
            <person name="Castelle C.J."/>
            <person name="Probst A.J."/>
            <person name="Thomas B.C."/>
            <person name="Singh A."/>
            <person name="Wilkins M.J."/>
            <person name="Karaoz U."/>
            <person name="Brodie E.L."/>
            <person name="Williams K.H."/>
            <person name="Hubbard S.S."/>
            <person name="Banfield J.F."/>
        </authorList>
    </citation>
    <scope>NUCLEOTIDE SEQUENCE [LARGE SCALE GENOMIC DNA]</scope>
</reference>
<evidence type="ECO:0000313" key="1">
    <source>
        <dbReference type="EMBL" id="OGF64523.1"/>
    </source>
</evidence>
<evidence type="ECO:0000313" key="2">
    <source>
        <dbReference type="Proteomes" id="UP000178943"/>
    </source>
</evidence>
<name>A0A1F5VM95_9BACT</name>
<dbReference type="EMBL" id="MFGW01000136">
    <property type="protein sequence ID" value="OGF64523.1"/>
    <property type="molecule type" value="Genomic_DNA"/>
</dbReference>
<organism evidence="1 2">
    <name type="scientific">Candidatus Fischerbacteria bacterium RBG_13_37_8</name>
    <dbReference type="NCBI Taxonomy" id="1817863"/>
    <lineage>
        <taxon>Bacteria</taxon>
        <taxon>Candidatus Fischeribacteriota</taxon>
    </lineage>
</organism>
<protein>
    <submittedName>
        <fullName evidence="1">Uncharacterized protein</fullName>
    </submittedName>
</protein>
<comment type="caution">
    <text evidence="1">The sequence shown here is derived from an EMBL/GenBank/DDBJ whole genome shotgun (WGS) entry which is preliminary data.</text>
</comment>
<dbReference type="STRING" id="1817863.A2Y62_06725"/>
<proteinExistence type="predicted"/>
<sequence length="83" mass="9560">MKIGKCFSDEETVFVGKQGSIVMLVTVEELVESIKREKQHEKYDCVNNAICDCNSKEMMKRKEEYAVGNKEHNIGELQFVSKQ</sequence>
<dbReference type="AlphaFoldDB" id="A0A1F5VM95"/>
<accession>A0A1F5VM95</accession>
<dbReference type="Proteomes" id="UP000178943">
    <property type="component" value="Unassembled WGS sequence"/>
</dbReference>